<evidence type="ECO:0000256" key="5">
    <source>
        <dbReference type="PROSITE-ProRule" id="PRU00723"/>
    </source>
</evidence>
<dbReference type="InterPro" id="IPR036855">
    <property type="entry name" value="Znf_CCCH_sf"/>
</dbReference>
<dbReference type="Proteomes" id="UP000041254">
    <property type="component" value="Unassembled WGS sequence"/>
</dbReference>
<evidence type="ECO:0000256" key="6">
    <source>
        <dbReference type="SAM" id="MobiDB-lite"/>
    </source>
</evidence>
<gene>
    <name evidence="8" type="ORF">Vbra_22561</name>
</gene>
<organism evidence="8 9">
    <name type="scientific">Vitrella brassicaformis (strain CCMP3155)</name>
    <dbReference type="NCBI Taxonomy" id="1169540"/>
    <lineage>
        <taxon>Eukaryota</taxon>
        <taxon>Sar</taxon>
        <taxon>Alveolata</taxon>
        <taxon>Colpodellida</taxon>
        <taxon>Vitrellaceae</taxon>
        <taxon>Vitrella</taxon>
    </lineage>
</organism>
<proteinExistence type="predicted"/>
<keyword evidence="3 5" id="KW-0863">Zinc-finger</keyword>
<feature type="compositionally biased region" description="Polar residues" evidence="6">
    <location>
        <begin position="181"/>
        <end position="192"/>
    </location>
</feature>
<dbReference type="Pfam" id="PF00642">
    <property type="entry name" value="zf-CCCH"/>
    <property type="match status" value="1"/>
</dbReference>
<keyword evidence="2" id="KW-0677">Repeat</keyword>
<dbReference type="GO" id="GO:0003729">
    <property type="term" value="F:mRNA binding"/>
    <property type="evidence" value="ECO:0007669"/>
    <property type="project" value="InterPro"/>
</dbReference>
<dbReference type="GO" id="GO:0008270">
    <property type="term" value="F:zinc ion binding"/>
    <property type="evidence" value="ECO:0007669"/>
    <property type="project" value="UniProtKB-KW"/>
</dbReference>
<dbReference type="OrthoDB" id="446936at2759"/>
<evidence type="ECO:0000256" key="4">
    <source>
        <dbReference type="ARBA" id="ARBA00022833"/>
    </source>
</evidence>
<dbReference type="PANTHER" id="PTHR12547:SF18">
    <property type="entry name" value="PROTEIN TIS11"/>
    <property type="match status" value="1"/>
</dbReference>
<feature type="compositionally biased region" description="Pro residues" evidence="6">
    <location>
        <begin position="218"/>
        <end position="240"/>
    </location>
</feature>
<protein>
    <recommendedName>
        <fullName evidence="7">C3H1-type domain-containing protein</fullName>
    </recommendedName>
</protein>
<dbReference type="SMART" id="SM00356">
    <property type="entry name" value="ZnF_C3H1"/>
    <property type="match status" value="3"/>
</dbReference>
<dbReference type="AlphaFoldDB" id="A0A0G4FBW5"/>
<evidence type="ECO:0000313" key="9">
    <source>
        <dbReference type="Proteomes" id="UP000041254"/>
    </source>
</evidence>
<dbReference type="InterPro" id="IPR045877">
    <property type="entry name" value="ZFP36-like"/>
</dbReference>
<dbReference type="VEuPathDB" id="CryptoDB:Vbra_22561"/>
<sequence>MTNNDDRAERVRLRSGAAECTGHSGQGTSLPPSLMSGMQCYKTKICRFFVESRCQRGSDCTFAHSLEELRAKPDLRKTRICKRWLKGCCSDTYCDFAHGTVELRPPVSVYKTSLCFMWQKGRCSYEADECRYAHGIHELRTLPLKLNGQGGATGAAAECIDTPECQPYTLVDQPEWLASGDDTTPISSTAESTPAAALANGQSHTPSVSSVVDDGRWVPPPPTLLPPPPTIPPPPPPAPSCPPAQGDYGDYWQGAYETNQQQTMDTWYRYASGVGQYGGSVPSYPTQLDTQYSSFPCYPISGGFGTHCAWHGNGCEMGSCPSYSYDETMQAQNHHHHNQHQAGYTGYVEDGQWSE</sequence>
<evidence type="ECO:0000259" key="7">
    <source>
        <dbReference type="PROSITE" id="PS50103"/>
    </source>
</evidence>
<name>A0A0G4FBW5_VITBC</name>
<keyword evidence="4 5" id="KW-0862">Zinc</keyword>
<feature type="zinc finger region" description="C3H1-type" evidence="5">
    <location>
        <begin position="41"/>
        <end position="67"/>
    </location>
</feature>
<evidence type="ECO:0000256" key="3">
    <source>
        <dbReference type="ARBA" id="ARBA00022771"/>
    </source>
</evidence>
<feature type="zinc finger region" description="C3H1-type" evidence="5">
    <location>
        <begin position="110"/>
        <end position="137"/>
    </location>
</feature>
<dbReference type="EMBL" id="CDMY01000401">
    <property type="protein sequence ID" value="CEM10110.1"/>
    <property type="molecule type" value="Genomic_DNA"/>
</dbReference>
<feature type="domain" description="C3H1-type" evidence="7">
    <location>
        <begin position="110"/>
        <end position="137"/>
    </location>
</feature>
<evidence type="ECO:0000313" key="8">
    <source>
        <dbReference type="EMBL" id="CEM10110.1"/>
    </source>
</evidence>
<feature type="region of interest" description="Disordered" evidence="6">
    <location>
        <begin position="176"/>
        <end position="240"/>
    </location>
</feature>
<evidence type="ECO:0000256" key="1">
    <source>
        <dbReference type="ARBA" id="ARBA00022723"/>
    </source>
</evidence>
<dbReference type="InParanoid" id="A0A0G4FBW5"/>
<dbReference type="PANTHER" id="PTHR12547">
    <property type="entry name" value="CCCH ZINC FINGER/TIS11-RELATED"/>
    <property type="match status" value="1"/>
</dbReference>
<accession>A0A0G4FBW5</accession>
<evidence type="ECO:0000256" key="2">
    <source>
        <dbReference type="ARBA" id="ARBA00022737"/>
    </source>
</evidence>
<feature type="domain" description="C3H1-type" evidence="7">
    <location>
        <begin position="75"/>
        <end position="101"/>
    </location>
</feature>
<keyword evidence="9" id="KW-1185">Reference proteome</keyword>
<dbReference type="SUPFAM" id="SSF90229">
    <property type="entry name" value="CCCH zinc finger"/>
    <property type="match status" value="2"/>
</dbReference>
<dbReference type="Gene3D" id="4.10.1000.10">
    <property type="entry name" value="Zinc finger, CCCH-type"/>
    <property type="match status" value="3"/>
</dbReference>
<dbReference type="InterPro" id="IPR000571">
    <property type="entry name" value="Znf_CCCH"/>
</dbReference>
<dbReference type="PROSITE" id="PS50103">
    <property type="entry name" value="ZF_C3H1"/>
    <property type="match status" value="3"/>
</dbReference>
<dbReference type="STRING" id="1169540.A0A0G4FBW5"/>
<feature type="zinc finger region" description="C3H1-type" evidence="5">
    <location>
        <begin position="75"/>
        <end position="101"/>
    </location>
</feature>
<feature type="domain" description="C3H1-type" evidence="7">
    <location>
        <begin position="41"/>
        <end position="67"/>
    </location>
</feature>
<feature type="compositionally biased region" description="Polar residues" evidence="6">
    <location>
        <begin position="200"/>
        <end position="210"/>
    </location>
</feature>
<reference evidence="8 9" key="1">
    <citation type="submission" date="2014-11" db="EMBL/GenBank/DDBJ databases">
        <authorList>
            <person name="Zhu J."/>
            <person name="Qi W."/>
            <person name="Song R."/>
        </authorList>
    </citation>
    <scope>NUCLEOTIDE SEQUENCE [LARGE SCALE GENOMIC DNA]</scope>
</reference>
<keyword evidence="1 5" id="KW-0479">Metal-binding</keyword>